<dbReference type="PROSITE" id="PS00383">
    <property type="entry name" value="TYR_PHOSPHATASE_1"/>
    <property type="match status" value="1"/>
</dbReference>
<dbReference type="Pfam" id="PF13350">
    <property type="entry name" value="Y_phosphatase3"/>
    <property type="match status" value="1"/>
</dbReference>
<sequence>MNERVRTFEGIHNFRDYGGYAARDGRLRSGILWRSGQHGAATPDDLAGVAQIGLSTVIDLRGDSERQSMPCLRPELFDAVVLFAAGETVGSELAPHEEAGRGIATAAEAKEAMTRLYVNMPYREVLVRSLSLYFDALATREGPSLLHCLAGKDRTGLAAALLHRLLGVHEDDVMADYLLTNVAGNQARRIAAAGDSIRERYGDQITDDAIVTLMGVDADYLHAATRSIEERHGSVEQYAEAVLSVDAARREALRQRLIE</sequence>
<dbReference type="PANTHER" id="PTHR31126:SF1">
    <property type="entry name" value="TYROSINE SPECIFIC PROTEIN PHOSPHATASES DOMAIN-CONTAINING PROTEIN"/>
    <property type="match status" value="1"/>
</dbReference>
<organism evidence="2 3">
    <name type="scientific">Sphingomonas olei</name>
    <dbReference type="NCBI Taxonomy" id="1886787"/>
    <lineage>
        <taxon>Bacteria</taxon>
        <taxon>Pseudomonadati</taxon>
        <taxon>Pseudomonadota</taxon>
        <taxon>Alphaproteobacteria</taxon>
        <taxon>Sphingomonadales</taxon>
        <taxon>Sphingomonadaceae</taxon>
        <taxon>Sphingomonas</taxon>
    </lineage>
</organism>
<evidence type="ECO:0000313" key="2">
    <source>
        <dbReference type="EMBL" id="THG40579.1"/>
    </source>
</evidence>
<evidence type="ECO:0000313" key="3">
    <source>
        <dbReference type="Proteomes" id="UP000308038"/>
    </source>
</evidence>
<accession>A0ABY2QID5</accession>
<dbReference type="SUPFAM" id="SSF52799">
    <property type="entry name" value="(Phosphotyrosine protein) phosphatases II"/>
    <property type="match status" value="1"/>
</dbReference>
<evidence type="ECO:0000256" key="1">
    <source>
        <dbReference type="ARBA" id="ARBA00009580"/>
    </source>
</evidence>
<dbReference type="PANTHER" id="PTHR31126">
    <property type="entry name" value="TYROSINE-PROTEIN PHOSPHATASE"/>
    <property type="match status" value="1"/>
</dbReference>
<dbReference type="Gene3D" id="3.90.190.10">
    <property type="entry name" value="Protein tyrosine phosphatase superfamily"/>
    <property type="match status" value="1"/>
</dbReference>
<reference evidence="2 3" key="1">
    <citation type="submission" date="2019-04" db="EMBL/GenBank/DDBJ databases">
        <title>Microbes associate with the intestines of laboratory mice.</title>
        <authorList>
            <person name="Navarre W."/>
            <person name="Wong E."/>
            <person name="Huang K.C."/>
            <person name="Tropini C."/>
            <person name="Ng K."/>
            <person name="Yu B."/>
        </authorList>
    </citation>
    <scope>NUCLEOTIDE SEQUENCE [LARGE SCALE GENOMIC DNA]</scope>
    <source>
        <strain evidence="2 3">NM83_B4-11</strain>
    </source>
</reference>
<dbReference type="RefSeq" id="WP_136451221.1">
    <property type="nucleotide sequence ID" value="NZ_SSTI01000004.1"/>
</dbReference>
<dbReference type="InterPro" id="IPR029021">
    <property type="entry name" value="Prot-tyrosine_phosphatase-like"/>
</dbReference>
<proteinExistence type="inferred from homology"/>
<dbReference type="InterPro" id="IPR016130">
    <property type="entry name" value="Tyr_Pase_AS"/>
</dbReference>
<keyword evidence="3" id="KW-1185">Reference proteome</keyword>
<dbReference type="EMBL" id="SSTI01000004">
    <property type="protein sequence ID" value="THG40579.1"/>
    <property type="molecule type" value="Genomic_DNA"/>
</dbReference>
<protein>
    <submittedName>
        <fullName evidence="2">Tyrosine-protein phosphatase</fullName>
    </submittedName>
</protein>
<comment type="caution">
    <text evidence="2">The sequence shown here is derived from an EMBL/GenBank/DDBJ whole genome shotgun (WGS) entry which is preliminary data.</text>
</comment>
<comment type="similarity">
    <text evidence="1">Belongs to the protein-tyrosine phosphatase family.</text>
</comment>
<dbReference type="Proteomes" id="UP000308038">
    <property type="component" value="Unassembled WGS sequence"/>
</dbReference>
<name>A0ABY2QID5_9SPHN</name>
<dbReference type="InterPro" id="IPR026893">
    <property type="entry name" value="Tyr/Ser_Pase_IphP-type"/>
</dbReference>
<gene>
    <name evidence="2" type="ORF">E5988_07080</name>
</gene>